<reference evidence="3" key="1">
    <citation type="submission" date="2021-02" db="EMBL/GenBank/DDBJ databases">
        <authorList>
            <person name="Dougan E. K."/>
            <person name="Rhodes N."/>
            <person name="Thang M."/>
            <person name="Chan C."/>
        </authorList>
    </citation>
    <scope>NUCLEOTIDE SEQUENCE</scope>
</reference>
<sequence length="300" mass="33823">MAGLDRSNADWWEHRLSELKARCEGFQAELESQNSAISRAKEAVHGDRAATAALEAEAEDERRKAAASDERSQQVLAELESARQVATERAAKKVHLLKEIEASKSALGLMFTEANRMASRTADRATVLTTGLKTRTKELHKSLGHLEASQAKLAEQVGEERSRRHQLRDKTKEWLAEKDSHRIEMERQLEESPAVSAALEAEMKASQLRAEEATAESAKLRAHVQECHEHLVPLYCQDREDLLHRMRELIAEDDRLRDKLREAQEKLFRHELRVQERAPTRPCGLKVSTAVEAATLCTAA</sequence>
<dbReference type="Proteomes" id="UP000626109">
    <property type="component" value="Unassembled WGS sequence"/>
</dbReference>
<evidence type="ECO:0000256" key="2">
    <source>
        <dbReference type="SAM" id="MobiDB-lite"/>
    </source>
</evidence>
<proteinExistence type="predicted"/>
<feature type="compositionally biased region" description="Basic and acidic residues" evidence="2">
    <location>
        <begin position="60"/>
        <end position="71"/>
    </location>
</feature>
<dbReference type="Proteomes" id="UP000654075">
    <property type="component" value="Unassembled WGS sequence"/>
</dbReference>
<dbReference type="OrthoDB" id="10671675at2759"/>
<keyword evidence="5" id="KW-1185">Reference proteome</keyword>
<organism evidence="3 5">
    <name type="scientific">Polarella glacialis</name>
    <name type="common">Dinoflagellate</name>
    <dbReference type="NCBI Taxonomy" id="89957"/>
    <lineage>
        <taxon>Eukaryota</taxon>
        <taxon>Sar</taxon>
        <taxon>Alveolata</taxon>
        <taxon>Dinophyceae</taxon>
        <taxon>Suessiales</taxon>
        <taxon>Suessiaceae</taxon>
        <taxon>Polarella</taxon>
    </lineage>
</organism>
<dbReference type="EMBL" id="CAJNNW010024964">
    <property type="protein sequence ID" value="CAE8674988.1"/>
    <property type="molecule type" value="Genomic_DNA"/>
</dbReference>
<feature type="coiled-coil region" evidence="1">
    <location>
        <begin position="196"/>
        <end position="273"/>
    </location>
</feature>
<evidence type="ECO:0000313" key="3">
    <source>
        <dbReference type="EMBL" id="CAE8607852.1"/>
    </source>
</evidence>
<keyword evidence="1" id="KW-0175">Coiled coil</keyword>
<protein>
    <submittedName>
        <fullName evidence="3">Uncharacterized protein</fullName>
    </submittedName>
</protein>
<accession>A0A813F3U4</accession>
<name>A0A813F3U4_POLGL</name>
<evidence type="ECO:0000313" key="4">
    <source>
        <dbReference type="EMBL" id="CAE8674988.1"/>
    </source>
</evidence>
<evidence type="ECO:0000313" key="5">
    <source>
        <dbReference type="Proteomes" id="UP000654075"/>
    </source>
</evidence>
<gene>
    <name evidence="3" type="ORF">PGLA1383_LOCUS25757</name>
    <name evidence="4" type="ORF">PGLA2088_LOCUS19213</name>
</gene>
<evidence type="ECO:0000256" key="1">
    <source>
        <dbReference type="SAM" id="Coils"/>
    </source>
</evidence>
<dbReference type="EMBL" id="CAJNNV010022163">
    <property type="protein sequence ID" value="CAE8607852.1"/>
    <property type="molecule type" value="Genomic_DNA"/>
</dbReference>
<comment type="caution">
    <text evidence="3">The sequence shown here is derived from an EMBL/GenBank/DDBJ whole genome shotgun (WGS) entry which is preliminary data.</text>
</comment>
<dbReference type="AlphaFoldDB" id="A0A813F3U4"/>
<feature type="region of interest" description="Disordered" evidence="2">
    <location>
        <begin position="41"/>
        <end position="71"/>
    </location>
</feature>